<name>A0A4C1VUR7_EUMVA</name>
<evidence type="ECO:0000313" key="1">
    <source>
        <dbReference type="EMBL" id="GBP42112.1"/>
    </source>
</evidence>
<gene>
    <name evidence="1" type="ORF">EVAR_21116_1</name>
</gene>
<dbReference type="Proteomes" id="UP000299102">
    <property type="component" value="Unassembled WGS sequence"/>
</dbReference>
<comment type="caution">
    <text evidence="1">The sequence shown here is derived from an EMBL/GenBank/DDBJ whole genome shotgun (WGS) entry which is preliminary data.</text>
</comment>
<evidence type="ECO:0000313" key="2">
    <source>
        <dbReference type="Proteomes" id="UP000299102"/>
    </source>
</evidence>
<protein>
    <submittedName>
        <fullName evidence="1">Uncharacterized protein</fullName>
    </submittedName>
</protein>
<organism evidence="1 2">
    <name type="scientific">Eumeta variegata</name>
    <name type="common">Bagworm moth</name>
    <name type="synonym">Eumeta japonica</name>
    <dbReference type="NCBI Taxonomy" id="151549"/>
    <lineage>
        <taxon>Eukaryota</taxon>
        <taxon>Metazoa</taxon>
        <taxon>Ecdysozoa</taxon>
        <taxon>Arthropoda</taxon>
        <taxon>Hexapoda</taxon>
        <taxon>Insecta</taxon>
        <taxon>Pterygota</taxon>
        <taxon>Neoptera</taxon>
        <taxon>Endopterygota</taxon>
        <taxon>Lepidoptera</taxon>
        <taxon>Glossata</taxon>
        <taxon>Ditrysia</taxon>
        <taxon>Tineoidea</taxon>
        <taxon>Psychidae</taxon>
        <taxon>Oiketicinae</taxon>
        <taxon>Eumeta</taxon>
    </lineage>
</organism>
<proteinExistence type="predicted"/>
<sequence length="70" mass="8058">MIGSQVKNVYRVISFGAVATFDKFHNFSRSAKLRPVHYLLHNRSGLPAHAQRWLRADKERPTKAVKARLN</sequence>
<dbReference type="EMBL" id="BGZK01000412">
    <property type="protein sequence ID" value="GBP42112.1"/>
    <property type="molecule type" value="Genomic_DNA"/>
</dbReference>
<accession>A0A4C1VUR7</accession>
<dbReference type="AlphaFoldDB" id="A0A4C1VUR7"/>
<keyword evidence="2" id="KW-1185">Reference proteome</keyword>
<reference evidence="1 2" key="1">
    <citation type="journal article" date="2019" name="Commun. Biol.">
        <title>The bagworm genome reveals a unique fibroin gene that provides high tensile strength.</title>
        <authorList>
            <person name="Kono N."/>
            <person name="Nakamura H."/>
            <person name="Ohtoshi R."/>
            <person name="Tomita M."/>
            <person name="Numata K."/>
            <person name="Arakawa K."/>
        </authorList>
    </citation>
    <scope>NUCLEOTIDE SEQUENCE [LARGE SCALE GENOMIC DNA]</scope>
</reference>